<dbReference type="InterPro" id="IPR051089">
    <property type="entry name" value="prtT"/>
</dbReference>
<evidence type="ECO:0000256" key="1">
    <source>
        <dbReference type="ARBA" id="ARBA00004123"/>
    </source>
</evidence>
<dbReference type="CDD" id="cd12148">
    <property type="entry name" value="fungal_TF_MHR"/>
    <property type="match status" value="1"/>
</dbReference>
<dbReference type="PANTHER" id="PTHR31845:SF18">
    <property type="entry name" value="ZN(II)2CYS6 TRANSCRIPTION FACTOR (EUROFUNG)"/>
    <property type="match status" value="1"/>
</dbReference>
<evidence type="ECO:0000256" key="6">
    <source>
        <dbReference type="ARBA" id="ARBA00023242"/>
    </source>
</evidence>
<keyword evidence="3" id="KW-0805">Transcription regulation</keyword>
<dbReference type="EMBL" id="KV907493">
    <property type="protein sequence ID" value="OOG00596.1"/>
    <property type="molecule type" value="Genomic_DNA"/>
</dbReference>
<dbReference type="GO" id="GO:0000976">
    <property type="term" value="F:transcription cis-regulatory region binding"/>
    <property type="evidence" value="ECO:0007669"/>
    <property type="project" value="TreeGrafter"/>
</dbReference>
<dbReference type="PANTHER" id="PTHR31845">
    <property type="entry name" value="FINGER DOMAIN PROTEIN, PUTATIVE-RELATED"/>
    <property type="match status" value="1"/>
</dbReference>
<name>A0A1R3S1F6_ASPC5</name>
<dbReference type="OrthoDB" id="1600564at2759"/>
<dbReference type="GO" id="GO:0008270">
    <property type="term" value="F:zinc ion binding"/>
    <property type="evidence" value="ECO:0007669"/>
    <property type="project" value="InterPro"/>
</dbReference>
<comment type="subcellular location">
    <subcellularLocation>
        <location evidence="1">Nucleus</location>
    </subcellularLocation>
</comment>
<evidence type="ECO:0000256" key="5">
    <source>
        <dbReference type="ARBA" id="ARBA00023163"/>
    </source>
</evidence>
<dbReference type="STRING" id="602072.A0A1R3S1F6"/>
<dbReference type="OMA" id="YTEMCII"/>
<dbReference type="Proteomes" id="UP000188318">
    <property type="component" value="Unassembled WGS sequence"/>
</dbReference>
<keyword evidence="2" id="KW-0862">Zinc</keyword>
<keyword evidence="5" id="KW-0804">Transcription</keyword>
<evidence type="ECO:0000313" key="9">
    <source>
        <dbReference type="Proteomes" id="UP000188318"/>
    </source>
</evidence>
<dbReference type="VEuPathDB" id="FungiDB:ASPCADRAFT_136425"/>
<dbReference type="Gene3D" id="4.10.240.10">
    <property type="entry name" value="Zn(2)-C6 fungal-type DNA-binding domain"/>
    <property type="match status" value="1"/>
</dbReference>
<feature type="compositionally biased region" description="Polar residues" evidence="7">
    <location>
        <begin position="87"/>
        <end position="129"/>
    </location>
</feature>
<evidence type="ECO:0000313" key="8">
    <source>
        <dbReference type="EMBL" id="OOG00596.1"/>
    </source>
</evidence>
<dbReference type="GO" id="GO:0000981">
    <property type="term" value="F:DNA-binding transcription factor activity, RNA polymerase II-specific"/>
    <property type="evidence" value="ECO:0007669"/>
    <property type="project" value="InterPro"/>
</dbReference>
<keyword evidence="9" id="KW-1185">Reference proteome</keyword>
<organism evidence="8 9">
    <name type="scientific">Aspergillus carbonarius (strain ITEM 5010)</name>
    <dbReference type="NCBI Taxonomy" id="602072"/>
    <lineage>
        <taxon>Eukaryota</taxon>
        <taxon>Fungi</taxon>
        <taxon>Dikarya</taxon>
        <taxon>Ascomycota</taxon>
        <taxon>Pezizomycotina</taxon>
        <taxon>Eurotiomycetes</taxon>
        <taxon>Eurotiomycetidae</taxon>
        <taxon>Eurotiales</taxon>
        <taxon>Aspergillaceae</taxon>
        <taxon>Aspergillus</taxon>
        <taxon>Aspergillus subgen. Circumdati</taxon>
    </lineage>
</organism>
<evidence type="ECO:0000256" key="7">
    <source>
        <dbReference type="SAM" id="MobiDB-lite"/>
    </source>
</evidence>
<keyword evidence="4" id="KW-0238">DNA-binding</keyword>
<proteinExistence type="predicted"/>
<accession>A0A1R3S1F6</accession>
<evidence type="ECO:0008006" key="10">
    <source>
        <dbReference type="Google" id="ProtNLM"/>
    </source>
</evidence>
<protein>
    <recommendedName>
        <fullName evidence="10">Zn(2)-C6 fungal-type domain-containing protein</fullName>
    </recommendedName>
</protein>
<reference evidence="9" key="1">
    <citation type="journal article" date="2017" name="Genome Biol.">
        <title>Comparative genomics reveals high biological diversity and specific adaptations in the industrially and medically important fungal genus Aspergillus.</title>
        <authorList>
            <person name="de Vries R.P."/>
            <person name="Riley R."/>
            <person name="Wiebenga A."/>
            <person name="Aguilar-Osorio G."/>
            <person name="Amillis S."/>
            <person name="Uchima C.A."/>
            <person name="Anderluh G."/>
            <person name="Asadollahi M."/>
            <person name="Askin M."/>
            <person name="Barry K."/>
            <person name="Battaglia E."/>
            <person name="Bayram O."/>
            <person name="Benocci T."/>
            <person name="Braus-Stromeyer S.A."/>
            <person name="Caldana C."/>
            <person name="Canovas D."/>
            <person name="Cerqueira G.C."/>
            <person name="Chen F."/>
            <person name="Chen W."/>
            <person name="Choi C."/>
            <person name="Clum A."/>
            <person name="Dos Santos R.A."/>
            <person name="Damasio A.R."/>
            <person name="Diallinas G."/>
            <person name="Emri T."/>
            <person name="Fekete E."/>
            <person name="Flipphi M."/>
            <person name="Freyberg S."/>
            <person name="Gallo A."/>
            <person name="Gournas C."/>
            <person name="Habgood R."/>
            <person name="Hainaut M."/>
            <person name="Harispe M.L."/>
            <person name="Henrissat B."/>
            <person name="Hilden K.S."/>
            <person name="Hope R."/>
            <person name="Hossain A."/>
            <person name="Karabika E."/>
            <person name="Karaffa L."/>
            <person name="Karanyi Z."/>
            <person name="Krasevec N."/>
            <person name="Kuo A."/>
            <person name="Kusch H."/>
            <person name="LaButti K."/>
            <person name="Lagendijk E.L."/>
            <person name="Lapidus A."/>
            <person name="Levasseur A."/>
            <person name="Lindquist E."/>
            <person name="Lipzen A."/>
            <person name="Logrieco A.F."/>
            <person name="MacCabe A."/>
            <person name="Maekelae M.R."/>
            <person name="Malavazi I."/>
            <person name="Melin P."/>
            <person name="Meyer V."/>
            <person name="Mielnichuk N."/>
            <person name="Miskei M."/>
            <person name="Molnar A.P."/>
            <person name="Mule G."/>
            <person name="Ngan C.Y."/>
            <person name="Orejas M."/>
            <person name="Orosz E."/>
            <person name="Ouedraogo J.P."/>
            <person name="Overkamp K.M."/>
            <person name="Park H.-S."/>
            <person name="Perrone G."/>
            <person name="Piumi F."/>
            <person name="Punt P.J."/>
            <person name="Ram A.F."/>
            <person name="Ramon A."/>
            <person name="Rauscher S."/>
            <person name="Record E."/>
            <person name="Riano-Pachon D.M."/>
            <person name="Robert V."/>
            <person name="Roehrig J."/>
            <person name="Ruller R."/>
            <person name="Salamov A."/>
            <person name="Salih N.S."/>
            <person name="Samson R.A."/>
            <person name="Sandor E."/>
            <person name="Sanguinetti M."/>
            <person name="Schuetze T."/>
            <person name="Sepcic K."/>
            <person name="Shelest E."/>
            <person name="Sherlock G."/>
            <person name="Sophianopoulou V."/>
            <person name="Squina F.M."/>
            <person name="Sun H."/>
            <person name="Susca A."/>
            <person name="Todd R.B."/>
            <person name="Tsang A."/>
            <person name="Unkles S.E."/>
            <person name="van de Wiele N."/>
            <person name="van Rossen-Uffink D."/>
            <person name="Oliveira J.V."/>
            <person name="Vesth T.C."/>
            <person name="Visser J."/>
            <person name="Yu J.-H."/>
            <person name="Zhou M."/>
            <person name="Andersen M.R."/>
            <person name="Archer D.B."/>
            <person name="Baker S.E."/>
            <person name="Benoit I."/>
            <person name="Brakhage A.A."/>
            <person name="Braus G.H."/>
            <person name="Fischer R."/>
            <person name="Frisvad J.C."/>
            <person name="Goldman G.H."/>
            <person name="Houbraken J."/>
            <person name="Oakley B."/>
            <person name="Pocsi I."/>
            <person name="Scazzocchio C."/>
            <person name="Seiboth B."/>
            <person name="vanKuyk P.A."/>
            <person name="Wortman J."/>
            <person name="Dyer P.S."/>
            <person name="Grigoriev I.V."/>
        </authorList>
    </citation>
    <scope>NUCLEOTIDE SEQUENCE [LARGE SCALE GENOMIC DNA]</scope>
    <source>
        <strain evidence="9">ITEM 5010</strain>
    </source>
</reference>
<dbReference type="GO" id="GO:0005634">
    <property type="term" value="C:nucleus"/>
    <property type="evidence" value="ECO:0007669"/>
    <property type="project" value="UniProtKB-SubCell"/>
</dbReference>
<evidence type="ECO:0000256" key="3">
    <source>
        <dbReference type="ARBA" id="ARBA00023015"/>
    </source>
</evidence>
<evidence type="ECO:0000256" key="4">
    <source>
        <dbReference type="ARBA" id="ARBA00023125"/>
    </source>
</evidence>
<keyword evidence="6" id="KW-0539">Nucleus</keyword>
<dbReference type="AlphaFoldDB" id="A0A1R3S1F6"/>
<dbReference type="InterPro" id="IPR036864">
    <property type="entry name" value="Zn2-C6_fun-type_DNA-bd_sf"/>
</dbReference>
<evidence type="ECO:0000256" key="2">
    <source>
        <dbReference type="ARBA" id="ARBA00022833"/>
    </source>
</evidence>
<sequence length="611" mass="67698">MEKRGPTPGSGSYGKACMQCFKAKCRCVTRPDSAGCERCLRLRKQCQPSDSNRRRTLRDLHIAKLEGRIDTLTTMLQCIATATGVSTDSHSSMTASLKSADTITSEGMSNSTDASSQPSPSCTNGSAKSSPPPLYEVALDEAAWYLDRFVNHMLPCFPFIHMSPGITVRQLRQERPFLAEAIIAVATPSTQEKQARAERLKHHLIRSAVLENQSSIDMLLAMLTYIAWSTDPFFGRASNLSRMIMLAMSLVYDLQLGKPPPPDALIIATMTPGLGFPGRVSNNRSSQGILEQQRAVLACFVLSSIISSAFGRIVPLTWNAQMEDAVRAIGTNKGCPSDESFAIQVRLQVLSQRASFAREPQQTGHASATETANPIDFATSMYLKVLQGQLKELRAAFSPHLHRRDMLAAHAHYVELCINEVTRLACSEDPIPMSASTSMTRPETLECLWRSVYAVKSWLDVFYTIPPAAYVGFPFFFWFQLVRCIVILKHLSTFDDPMWDRQAVRNTVDMLTLLEWMAEKAELASQEAGERSEDDLFRRVSKMLRLSQTWVTAKQKAATQAAGSTTLYSDEPLATVGDEMTDATDMAWMNALESGDGTWLEEVLGWSPVAF</sequence>
<gene>
    <name evidence="8" type="ORF">ASPCADRAFT_136425</name>
</gene>
<feature type="region of interest" description="Disordered" evidence="7">
    <location>
        <begin position="87"/>
        <end position="130"/>
    </location>
</feature>